<reference evidence="2 3" key="1">
    <citation type="journal article" date="2018" name="BMC Genomics">
        <title>Genomic comparison of Trypanosoma conorhini and Trypanosoma rangeli to Trypanosoma cruzi strains of high and low virulence.</title>
        <authorList>
            <person name="Bradwell K.R."/>
            <person name="Koparde V.N."/>
            <person name="Matveyev A.V."/>
            <person name="Serrano M.G."/>
            <person name="Alves J.M."/>
            <person name="Parikh H."/>
            <person name="Huang B."/>
            <person name="Lee V."/>
            <person name="Espinosa-Alvarez O."/>
            <person name="Ortiz P.A."/>
            <person name="Costa-Martins A.G."/>
            <person name="Teixeira M.M."/>
            <person name="Buck G.A."/>
        </authorList>
    </citation>
    <scope>NUCLEOTIDE SEQUENCE [LARGE SCALE GENOMIC DNA]</scope>
    <source>
        <strain evidence="2 3">AM80</strain>
    </source>
</reference>
<evidence type="ECO:0000256" key="1">
    <source>
        <dbReference type="SAM" id="Phobius"/>
    </source>
</evidence>
<keyword evidence="1" id="KW-0472">Membrane</keyword>
<gene>
    <name evidence="2" type="ORF">TraAM80_00690</name>
</gene>
<feature type="transmembrane region" description="Helical" evidence="1">
    <location>
        <begin position="30"/>
        <end position="58"/>
    </location>
</feature>
<comment type="caution">
    <text evidence="2">The sequence shown here is derived from an EMBL/GenBank/DDBJ whole genome shotgun (WGS) entry which is preliminary data.</text>
</comment>
<protein>
    <submittedName>
        <fullName evidence="2">GPI inositol deacylase</fullName>
    </submittedName>
</protein>
<keyword evidence="1" id="KW-1133">Transmembrane helix</keyword>
<organism evidence="2 3">
    <name type="scientific">Trypanosoma rangeli</name>
    <dbReference type="NCBI Taxonomy" id="5698"/>
    <lineage>
        <taxon>Eukaryota</taxon>
        <taxon>Discoba</taxon>
        <taxon>Euglenozoa</taxon>
        <taxon>Kinetoplastea</taxon>
        <taxon>Metakinetoplastina</taxon>
        <taxon>Trypanosomatida</taxon>
        <taxon>Trypanosomatidae</taxon>
        <taxon>Trypanosoma</taxon>
        <taxon>Herpetosoma</taxon>
    </lineage>
</organism>
<keyword evidence="1" id="KW-0812">Transmembrane</keyword>
<dbReference type="GeneID" id="40324623"/>
<dbReference type="AlphaFoldDB" id="A0A422P2F8"/>
<dbReference type="Proteomes" id="UP000283634">
    <property type="component" value="Unassembled WGS sequence"/>
</dbReference>
<dbReference type="VEuPathDB" id="TriTrypDB:TRSC58_04373"/>
<dbReference type="RefSeq" id="XP_029242419.1">
    <property type="nucleotide sequence ID" value="XM_029377760.1"/>
</dbReference>
<dbReference type="EMBL" id="MKGL01000012">
    <property type="protein sequence ID" value="RNF11855.1"/>
    <property type="molecule type" value="Genomic_DNA"/>
</dbReference>
<evidence type="ECO:0000313" key="3">
    <source>
        <dbReference type="Proteomes" id="UP000283634"/>
    </source>
</evidence>
<keyword evidence="3" id="KW-1185">Reference proteome</keyword>
<sequence length="201" mass="22279">MASNKERKIGIVCVFASALCARDLWVNLSYLLSIIVYSFACFLALNILLAFIIYCFFLFQFGSSVTLRTFVLKLIMFTCASQATVQVMRPSFLRCVALAATLLLLVSLGEAKIVVSSKSKKMTTDESWITAKWDCVVCTSIAGLLSQLKQLHGVTAADALKMFCDFFLFGTLFCVILPVFCFAVLCLLSTPTRPRTLFARP</sequence>
<feature type="transmembrane region" description="Helical" evidence="1">
    <location>
        <begin position="91"/>
        <end position="115"/>
    </location>
</feature>
<feature type="transmembrane region" description="Helical" evidence="1">
    <location>
        <begin position="166"/>
        <end position="188"/>
    </location>
</feature>
<name>A0A422P2F8_TRYRA</name>
<evidence type="ECO:0000313" key="2">
    <source>
        <dbReference type="EMBL" id="RNF11855.1"/>
    </source>
</evidence>
<proteinExistence type="predicted"/>
<accession>A0A422P2F8</accession>